<dbReference type="STRING" id="6248.A0A0K0EAB2"/>
<dbReference type="AlphaFoldDB" id="A0A0K0EAB2"/>
<keyword evidence="1" id="KW-1185">Reference proteome</keyword>
<dbReference type="WBParaSite" id="TCONS_00016135.p1">
    <property type="protein sequence ID" value="TCONS_00016135.p1"/>
    <property type="gene ID" value="XLOC_010786"/>
</dbReference>
<dbReference type="Proteomes" id="UP000035681">
    <property type="component" value="Unplaced"/>
</dbReference>
<accession>A0A0K0EAB2</accession>
<evidence type="ECO:0000313" key="2">
    <source>
        <dbReference type="WBParaSite" id="SSTP_0000643750.1"/>
    </source>
</evidence>
<dbReference type="WBParaSite" id="SSTP_0000643750.1">
    <property type="protein sequence ID" value="SSTP_0000643750.1"/>
    <property type="gene ID" value="SSTP_0000643750"/>
</dbReference>
<sequence length="148" mass="16832">MATYRIETNTYSITNIKGTIHIIKDNLINFNLGFNIKNRYPIQIFNVSHEHFSIHDSVNLFSSEELLTLTFSSHSTNSTGEGELLSMTVTYQSEALLTSLLDTSISSPIRLLKNILAASIPSFDIIRIQENFVAFIKKNPQFKKDIYL</sequence>
<name>A0A0K0EAB2_STRER</name>
<evidence type="ECO:0000313" key="1">
    <source>
        <dbReference type="Proteomes" id="UP000035681"/>
    </source>
</evidence>
<reference evidence="2" key="1">
    <citation type="submission" date="2015-08" db="UniProtKB">
        <authorList>
            <consortium name="WormBaseParasite"/>
        </authorList>
    </citation>
    <scope>IDENTIFICATION</scope>
</reference>
<organism evidence="2">
    <name type="scientific">Strongyloides stercoralis</name>
    <name type="common">Threadworm</name>
    <dbReference type="NCBI Taxonomy" id="6248"/>
    <lineage>
        <taxon>Eukaryota</taxon>
        <taxon>Metazoa</taxon>
        <taxon>Ecdysozoa</taxon>
        <taxon>Nematoda</taxon>
        <taxon>Chromadorea</taxon>
        <taxon>Rhabditida</taxon>
        <taxon>Tylenchina</taxon>
        <taxon>Panagrolaimomorpha</taxon>
        <taxon>Strongyloidoidea</taxon>
        <taxon>Strongyloididae</taxon>
        <taxon>Strongyloides</taxon>
    </lineage>
</organism>
<proteinExistence type="predicted"/>
<protein>
    <submittedName>
        <fullName evidence="2">Pathogenicity determinant protein D</fullName>
    </submittedName>
</protein>